<dbReference type="OrthoDB" id="5509947at2"/>
<evidence type="ECO:0000313" key="2">
    <source>
        <dbReference type="Proteomes" id="UP000326464"/>
    </source>
</evidence>
<sequence>MARPLSPSAMLATSMHAQPGVYALLLGSGISTGAGMPTGWGVVTDLVRKVAVQEDAKTADQAAANPEAWWSEHHGEGLGYSSLLESLAPTAAARQGLLEGYFEPTNQEREDGVKGPSAAHRAIAQLVKKGYVKVILTTNFDRLMEEALSAEGVAAQVISRSDAVAGMQSLPHAPITVVKLHGDYKDLGSLNTPEELASYPQPWNDLVGRVLDEYGLVISGWSADWDTALVALMNASPNRRYPLYWDARSSKGENAQQLLAGRQGAVIPAAGADELFTEVLSNIEALERLATPPLTTAMAVARLKRYLPDPIRRISLHDLVMDATEVVAQGVIEQPLSIPEDKGVALQEVLDDHRERSHLLRTLLVEGVRHDSDRVHDRLWLDVLQRLMDVGSVRRLGVPIQEHLDKARLYPALLVQSAMGTAATHRRRDDLIINLGTQVVGTLDYGVRLRFPAAQLVHPWRALDQDSVKLLPRYRNQRWIYPVSRLLREDTRDALSSLIPDDDQYIETFHGYEYRMSLVHALTAKGTEYLHGPMPGEYVGERAWSRDQQDVPLAELAFREAAGLAHEWPWVEAFGGLDGYEARLVAHREKLSQFKAHAGW</sequence>
<comment type="caution">
    <text evidence="1">The sequence shown here is derived from an EMBL/GenBank/DDBJ whole genome shotgun (WGS) entry which is preliminary data.</text>
</comment>
<dbReference type="Pfam" id="PF13289">
    <property type="entry name" value="SIR2_2"/>
    <property type="match status" value="1"/>
</dbReference>
<evidence type="ECO:0000313" key="1">
    <source>
        <dbReference type="EMBL" id="MPY12267.1"/>
    </source>
</evidence>
<keyword evidence="2" id="KW-1185">Reference proteome</keyword>
<dbReference type="InterPro" id="IPR029035">
    <property type="entry name" value="DHS-like_NAD/FAD-binding_dom"/>
</dbReference>
<protein>
    <recommendedName>
        <fullName evidence="3">SIR2-like domain-containing protein</fullName>
    </recommendedName>
</protein>
<evidence type="ECO:0008006" key="3">
    <source>
        <dbReference type="Google" id="ProtNLM"/>
    </source>
</evidence>
<proteinExistence type="predicted"/>
<gene>
    <name evidence="1" type="ORF">FNH21_16365</name>
</gene>
<accession>A0A7X1TPW3</accession>
<name>A0A7X1TPW3_9MICC</name>
<dbReference type="AlphaFoldDB" id="A0A7X1TPW3"/>
<organism evidence="1 2">
    <name type="scientific">Arthrobacter bussei</name>
    <dbReference type="NCBI Taxonomy" id="2594179"/>
    <lineage>
        <taxon>Bacteria</taxon>
        <taxon>Bacillati</taxon>
        <taxon>Actinomycetota</taxon>
        <taxon>Actinomycetes</taxon>
        <taxon>Micrococcales</taxon>
        <taxon>Micrococcaceae</taxon>
        <taxon>Arthrobacter</taxon>
    </lineage>
</organism>
<reference evidence="2" key="1">
    <citation type="submission" date="2019-07" db="EMBL/GenBank/DDBJ databases">
        <title>Arthrobacter KR32 sp. nov., isolated from mountain cheese made of cows milk.</title>
        <authorList>
            <person name="Flegler A."/>
        </authorList>
    </citation>
    <scope>NUCLEOTIDE SEQUENCE [LARGE SCALE GENOMIC DNA]</scope>
    <source>
        <strain evidence="2">KR32</strain>
    </source>
</reference>
<dbReference type="EMBL" id="VJXX01000008">
    <property type="protein sequence ID" value="MPY12267.1"/>
    <property type="molecule type" value="Genomic_DNA"/>
</dbReference>
<dbReference type="Gene3D" id="3.40.50.1220">
    <property type="entry name" value="TPP-binding domain"/>
    <property type="match status" value="1"/>
</dbReference>
<dbReference type="SUPFAM" id="SSF52467">
    <property type="entry name" value="DHS-like NAD/FAD-binding domain"/>
    <property type="match status" value="1"/>
</dbReference>
<dbReference type="Proteomes" id="UP000326464">
    <property type="component" value="Unassembled WGS sequence"/>
</dbReference>